<dbReference type="OrthoDB" id="7161641at2"/>
<dbReference type="RefSeq" id="WP_007254402.1">
    <property type="nucleotide sequence ID" value="NZ_CH724107.1"/>
</dbReference>
<comment type="caution">
    <text evidence="2">The sequence shown here is derived from an EMBL/GenBank/DDBJ whole genome shotgun (WGS) entry which is preliminary data.</text>
</comment>
<dbReference type="EMBL" id="AAOT01000026">
    <property type="protein sequence ID" value="EAR50544.1"/>
    <property type="molecule type" value="Genomic_DNA"/>
</dbReference>
<dbReference type="eggNOG" id="COG3164">
    <property type="taxonomic scope" value="Bacteria"/>
</dbReference>
<name>Q2CD32_OCEGH</name>
<evidence type="ECO:0000313" key="2">
    <source>
        <dbReference type="EMBL" id="EAR50544.1"/>
    </source>
</evidence>
<gene>
    <name evidence="2" type="ORF">OG2516_04371</name>
</gene>
<dbReference type="STRING" id="314256.OG2516_04371"/>
<organism evidence="2 3">
    <name type="scientific">Oceanicola granulosus (strain ATCC BAA-861 / DSM 15982 / KCTC 12143 / HTCC2516)</name>
    <dbReference type="NCBI Taxonomy" id="314256"/>
    <lineage>
        <taxon>Bacteria</taxon>
        <taxon>Pseudomonadati</taxon>
        <taxon>Pseudomonadota</taxon>
        <taxon>Alphaproteobacteria</taxon>
        <taxon>Rhodobacterales</taxon>
        <taxon>Roseobacteraceae</taxon>
        <taxon>Oceanicola</taxon>
    </lineage>
</organism>
<proteinExistence type="predicted"/>
<evidence type="ECO:0000313" key="3">
    <source>
        <dbReference type="Proteomes" id="UP000003635"/>
    </source>
</evidence>
<protein>
    <submittedName>
        <fullName evidence="2">Uncharacterized protein</fullName>
    </submittedName>
</protein>
<feature type="transmembrane region" description="Helical" evidence="1">
    <location>
        <begin position="26"/>
        <end position="48"/>
    </location>
</feature>
<evidence type="ECO:0000256" key="1">
    <source>
        <dbReference type="SAM" id="Phobius"/>
    </source>
</evidence>
<keyword evidence="3" id="KW-1185">Reference proteome</keyword>
<reference evidence="2 3" key="1">
    <citation type="journal article" date="2010" name="J. Bacteriol.">
        <title>Genome sequences of Oceanicola granulosus HTCC2516(T) and Oceanicola batsensis HTCC2597(TDelta).</title>
        <authorList>
            <person name="Thrash J.C."/>
            <person name="Cho J.C."/>
            <person name="Vergin K.L."/>
            <person name="Giovannoni S.J."/>
        </authorList>
    </citation>
    <scope>NUCLEOTIDE SEQUENCE [LARGE SCALE GENOMIC DNA]</scope>
    <source>
        <strain evidence="3">ATCC BAA-861 / DSM 15982 / KCTC 12143 / HTCC2516</strain>
    </source>
</reference>
<keyword evidence="1" id="KW-0812">Transmembrane</keyword>
<dbReference type="HOGENOM" id="CLU_007198_0_0_5"/>
<dbReference type="AlphaFoldDB" id="Q2CD32"/>
<keyword evidence="1" id="KW-1133">Transmembrane helix</keyword>
<sequence length="1100" mass="113548">MAEQGIDIGGSRPAPARRGRAARVGLRLTGLLLALPLVFALVAAVSLIDREVRAPTWVERLVEARAAELIGGALGVSDIRLRLGRDLHPRVRIENAVLRDRDGVTVAQVPVIEALISPRGLLLRRELLMQQVALSGVQVTLRRDRQGGFALSFGRAGGAAMGEAASFAGLLDAIDGAFDRPALAALEQVRADGLVVNFSDARAGRSWTVDGGSLALDLRGGQTALSADLALLAGRADVTALALSYVSPDDSHAADIRLTVTDAVAADIATHSPALSWLAVLDAPISAELSAAIADDGGLAPLEARLEIGQGAVQPNAETRPIPFDGAKIAFAYDPARQEIAFTDIGLASRAVTLDAEGRAYLRGPDPLAPDEIWTQLAVPRLVANPGGAYDTAPVLTDGAIELRLALDPFRLTLGELAIRDGDSRLRAWGEVAATPSGWDVAMNGRLDEIGVAKALARWPAGWRPGMRSWFAANLTEGRFFDVSAALSARDGGPPRTAIDFEFDDAAVRFLPRMPPLTGAAGFAQLGADGFALLLDEGSLVAPEGGTVALGGSSMVIEDLAVPRAPARFDLALAGPVPALLSVLDQPPLLALSRANLPVGLATGRAEVDGRLQLPLGGPRAPDEITYAMHAVLTDVASDVAIPGRRLTAERIELLATPEGLLLEGSARVGDVLLSGALTKAFAADSPARVEARVELSQRFLDEFGIALPENVVGGDGAGRLALELAPGGPLFSLTSDLAGLRMALPWVGWSKGSAERGRLEVDGRLGAAPEIRRLALSAPGLEAAGHIDLAADGAFEAARFDRVAVGDWLDAPVALVARGEGMPVGIEVDGGRLDLRRARFGAGAGAGGAASAPMEVALDRLVISEAIALTDFRGEFEAGGAAGGVAGDFAARLNDAPIVAGTLAPGEAGLRVRVASEDAGGVLRAAGLLPNATGGALDLTLDATGAPGAYDGDLAITDLRVRDVPAIAALLDAISVVGLLQQLDGQGLAFSNVDADFRLTPEQVIVTRSSAVGPSLGLSLDGTYALAAAEMDFQGVVSPVYLLNGIGAILTRPGEGLIGFNFNLAGSTDAPRVSVNPLSVLTPGMFREIFRRPPPDVGQ</sequence>
<accession>Q2CD32</accession>
<keyword evidence="1" id="KW-0472">Membrane</keyword>
<dbReference type="Proteomes" id="UP000003635">
    <property type="component" value="Unassembled WGS sequence"/>
</dbReference>